<dbReference type="SMART" id="SM00257">
    <property type="entry name" value="LysM"/>
    <property type="match status" value="2"/>
</dbReference>
<evidence type="ECO:0000259" key="2">
    <source>
        <dbReference type="PROSITE" id="PS51782"/>
    </source>
</evidence>
<proteinExistence type="predicted"/>
<dbReference type="PANTHER" id="PTHR33734:SF22">
    <property type="entry name" value="MEMBRANE-BOUND LYTIC MUREIN TRANSGLYCOSYLASE D"/>
    <property type="match status" value="1"/>
</dbReference>
<dbReference type="PANTHER" id="PTHR33734">
    <property type="entry name" value="LYSM DOMAIN-CONTAINING GPI-ANCHORED PROTEIN 2"/>
    <property type="match status" value="1"/>
</dbReference>
<name>A0A9N9PTP6_9HELO</name>
<dbReference type="Pfam" id="PF01476">
    <property type="entry name" value="LysM"/>
    <property type="match status" value="2"/>
</dbReference>
<keyword evidence="1" id="KW-0732">Signal</keyword>
<dbReference type="SUPFAM" id="SSF54106">
    <property type="entry name" value="LysM domain"/>
    <property type="match status" value="2"/>
</dbReference>
<sequence>MRFATILVAFLPVISALTINPHLKSLATRESVDEACAKEKTYVIQSGDTLTKIGEKFDRTVPALVYANRDTITNPDIIFAGANLNIPKKACNKVAPPLAPTKPAATATCAPKGTETPYTVVAGDTLTKIAEKFNITLGSVVNANKDNIPNPDLIFPGDKVKIPICS</sequence>
<comment type="caution">
    <text evidence="3">The sequence shown here is derived from an EMBL/GenBank/DDBJ whole genome shotgun (WGS) entry which is preliminary data.</text>
</comment>
<evidence type="ECO:0000313" key="3">
    <source>
        <dbReference type="EMBL" id="CAG8954743.1"/>
    </source>
</evidence>
<feature type="domain" description="LysM" evidence="2">
    <location>
        <begin position="116"/>
        <end position="162"/>
    </location>
</feature>
<keyword evidence="4" id="KW-1185">Reference proteome</keyword>
<dbReference type="OrthoDB" id="1193027at2759"/>
<evidence type="ECO:0000256" key="1">
    <source>
        <dbReference type="SAM" id="SignalP"/>
    </source>
</evidence>
<feature type="chain" id="PRO_5040437916" description="LysM domain-containing protein" evidence="1">
    <location>
        <begin position="17"/>
        <end position="166"/>
    </location>
</feature>
<dbReference type="AlphaFoldDB" id="A0A9N9PTP6"/>
<dbReference type="Gene3D" id="3.10.350.10">
    <property type="entry name" value="LysM domain"/>
    <property type="match status" value="2"/>
</dbReference>
<evidence type="ECO:0000313" key="4">
    <source>
        <dbReference type="Proteomes" id="UP000696280"/>
    </source>
</evidence>
<feature type="domain" description="LysM" evidence="2">
    <location>
        <begin position="40"/>
        <end position="86"/>
    </location>
</feature>
<organism evidence="3 4">
    <name type="scientific">Hymenoscyphus fraxineus</name>
    <dbReference type="NCBI Taxonomy" id="746836"/>
    <lineage>
        <taxon>Eukaryota</taxon>
        <taxon>Fungi</taxon>
        <taxon>Dikarya</taxon>
        <taxon>Ascomycota</taxon>
        <taxon>Pezizomycotina</taxon>
        <taxon>Leotiomycetes</taxon>
        <taxon>Helotiales</taxon>
        <taxon>Helotiaceae</taxon>
        <taxon>Hymenoscyphus</taxon>
    </lineage>
</organism>
<protein>
    <recommendedName>
        <fullName evidence="2">LysM domain-containing protein</fullName>
    </recommendedName>
</protein>
<dbReference type="EMBL" id="CAJVRL010000057">
    <property type="protein sequence ID" value="CAG8954743.1"/>
    <property type="molecule type" value="Genomic_DNA"/>
</dbReference>
<dbReference type="InterPro" id="IPR036779">
    <property type="entry name" value="LysM_dom_sf"/>
</dbReference>
<feature type="signal peptide" evidence="1">
    <location>
        <begin position="1"/>
        <end position="16"/>
    </location>
</feature>
<dbReference type="CDD" id="cd00118">
    <property type="entry name" value="LysM"/>
    <property type="match status" value="2"/>
</dbReference>
<accession>A0A9N9PTP6</accession>
<reference evidence="3" key="1">
    <citation type="submission" date="2021-07" db="EMBL/GenBank/DDBJ databases">
        <authorList>
            <person name="Durling M."/>
        </authorList>
    </citation>
    <scope>NUCLEOTIDE SEQUENCE</scope>
</reference>
<dbReference type="PROSITE" id="PS51782">
    <property type="entry name" value="LYSM"/>
    <property type="match status" value="2"/>
</dbReference>
<gene>
    <name evidence="3" type="ORF">HYFRA_00004668</name>
</gene>
<dbReference type="InterPro" id="IPR018392">
    <property type="entry name" value="LysM"/>
</dbReference>
<dbReference type="Proteomes" id="UP000696280">
    <property type="component" value="Unassembled WGS sequence"/>
</dbReference>